<dbReference type="AlphaFoldDB" id="I9L7S5"/>
<dbReference type="GO" id="GO:0050136">
    <property type="term" value="F:NADH dehydrogenase (quinone) (non-electrogenic) activity"/>
    <property type="evidence" value="ECO:0007669"/>
    <property type="project" value="UniProtKB-UniRule"/>
</dbReference>
<comment type="subunit">
    <text evidence="7">NDH-1 is composed of 14 different subunits. Subunits NuoA, H, J, K, L, M, N constitute the membrane sector of the complex.</text>
</comment>
<dbReference type="Proteomes" id="UP000004324">
    <property type="component" value="Unassembled WGS sequence"/>
</dbReference>
<comment type="caution">
    <text evidence="9">The sequence shown here is derived from an EMBL/GenBank/DDBJ whole genome shotgun (WGS) entry which is preliminary data.</text>
</comment>
<keyword evidence="7 8" id="KW-0520">NAD</keyword>
<evidence type="ECO:0000256" key="4">
    <source>
        <dbReference type="ARBA" id="ARBA00022692"/>
    </source>
</evidence>
<dbReference type="RefSeq" id="WP_007937454.1">
    <property type="nucleotide sequence ID" value="NZ_AKVJ01000066.1"/>
</dbReference>
<reference evidence="9 10" key="1">
    <citation type="journal article" date="2012" name="J. Bacteriol.">
        <title>Draft Genome Sequences for Two Metal-Reducing Pelosinus fermentans Strains Isolated from a Cr(VI)-Contaminated Site and for Type Strain R7.</title>
        <authorList>
            <person name="Brown S.D."/>
            <person name="Podar M."/>
            <person name="Klingeman D.M."/>
            <person name="Johnson C.M."/>
            <person name="Yang Z.K."/>
            <person name="Utturkar S.M."/>
            <person name="Land M.L."/>
            <person name="Mosher J.J."/>
            <person name="Hurt R.A.Jr."/>
            <person name="Phelps T.J."/>
            <person name="Palumbo A.V."/>
            <person name="Arkin A.P."/>
            <person name="Hazen T.C."/>
            <person name="Elias D.A."/>
        </authorList>
    </citation>
    <scope>NUCLEOTIDE SEQUENCE [LARGE SCALE GENOMIC DNA]</scope>
    <source>
        <strain evidence="9 10">B4</strain>
    </source>
</reference>
<protein>
    <recommendedName>
        <fullName evidence="7">NADH-quinone oxidoreductase subunit A</fullName>
        <ecNumber evidence="7">7.1.1.-</ecNumber>
    </recommendedName>
    <alternativeName>
        <fullName evidence="7">NADH dehydrogenase I subunit A</fullName>
    </alternativeName>
    <alternativeName>
        <fullName evidence="7">NDH-1 subunit A</fullName>
    </alternativeName>
    <alternativeName>
        <fullName evidence="7">NUO1</fullName>
    </alternativeName>
</protein>
<dbReference type="Pfam" id="PF00507">
    <property type="entry name" value="Oxidored_q4"/>
    <property type="match status" value="1"/>
</dbReference>
<sequence length="118" mass="13683">MLQDYGHIGLLLVIALVFPFIALGTSYVIHPRRPSIEKSLPYECGVDTVGTTWVQFRVSYFLYALVFVVFDVETIFLYLWAVEFQQLGTFAFIEMFIFVSILVLGLGYAWKKEALEWR</sequence>
<dbReference type="GO" id="GO:0030964">
    <property type="term" value="C:NADH dehydrogenase complex"/>
    <property type="evidence" value="ECO:0007669"/>
    <property type="project" value="TreeGrafter"/>
</dbReference>
<keyword evidence="10" id="KW-1185">Reference proteome</keyword>
<feature type="transmembrane region" description="Helical" evidence="7">
    <location>
        <begin position="60"/>
        <end position="81"/>
    </location>
</feature>
<dbReference type="EC" id="7.1.1.-" evidence="7"/>
<keyword evidence="3 7" id="KW-0813">Transport</keyword>
<keyword evidence="6 7" id="KW-0472">Membrane</keyword>
<comment type="similarity">
    <text evidence="2 7 8">Belongs to the complex I subunit 3 family.</text>
</comment>
<comment type="function">
    <text evidence="7">NDH-1 shuttles electrons from NADH, via FMN and iron-sulfur (Fe-S) centers, to quinones in the respiratory chain. The immediate electron acceptor for the enzyme in this species is believed to be a menaquinone. Couples the redox reaction to proton translocation (for every two electrons transferred, four hydrogen ions are translocated across the cytoplasmic membrane), and thus conserves the redox energy in a proton gradient.</text>
</comment>
<dbReference type="PANTHER" id="PTHR11058">
    <property type="entry name" value="NADH-UBIQUINONE OXIDOREDUCTASE CHAIN 3"/>
    <property type="match status" value="1"/>
</dbReference>
<dbReference type="PANTHER" id="PTHR11058:SF9">
    <property type="entry name" value="NADH-UBIQUINONE OXIDOREDUCTASE CHAIN 3"/>
    <property type="match status" value="1"/>
</dbReference>
<evidence type="ECO:0000256" key="2">
    <source>
        <dbReference type="ARBA" id="ARBA00008472"/>
    </source>
</evidence>
<keyword evidence="5 7" id="KW-1133">Transmembrane helix</keyword>
<dbReference type="InterPro" id="IPR000440">
    <property type="entry name" value="NADH_UbQ/plastoQ_OxRdtase_su3"/>
</dbReference>
<dbReference type="GO" id="GO:0005886">
    <property type="term" value="C:plasma membrane"/>
    <property type="evidence" value="ECO:0007669"/>
    <property type="project" value="UniProtKB-SubCell"/>
</dbReference>
<evidence type="ECO:0000256" key="1">
    <source>
        <dbReference type="ARBA" id="ARBA00004141"/>
    </source>
</evidence>
<keyword evidence="7 8" id="KW-0874">Quinone</keyword>
<evidence type="ECO:0000313" key="9">
    <source>
        <dbReference type="EMBL" id="EIW16414.1"/>
    </source>
</evidence>
<keyword evidence="4 7" id="KW-0812">Transmembrane</keyword>
<keyword evidence="9" id="KW-0830">Ubiquinone</keyword>
<evidence type="ECO:0000256" key="5">
    <source>
        <dbReference type="ARBA" id="ARBA00022989"/>
    </source>
</evidence>
<dbReference type="GO" id="GO:0008137">
    <property type="term" value="F:NADH dehydrogenase (ubiquinone) activity"/>
    <property type="evidence" value="ECO:0007669"/>
    <property type="project" value="InterPro"/>
</dbReference>
<evidence type="ECO:0000256" key="8">
    <source>
        <dbReference type="RuleBase" id="RU003639"/>
    </source>
</evidence>
<dbReference type="InterPro" id="IPR038430">
    <property type="entry name" value="NDAH_ubi_oxred_su3_sf"/>
</dbReference>
<comment type="catalytic activity">
    <reaction evidence="7 8">
        <text>a quinone + NADH + 5 H(+)(in) = a quinol + NAD(+) + 4 H(+)(out)</text>
        <dbReference type="Rhea" id="RHEA:57888"/>
        <dbReference type="ChEBI" id="CHEBI:15378"/>
        <dbReference type="ChEBI" id="CHEBI:24646"/>
        <dbReference type="ChEBI" id="CHEBI:57540"/>
        <dbReference type="ChEBI" id="CHEBI:57945"/>
        <dbReference type="ChEBI" id="CHEBI:132124"/>
    </reaction>
</comment>
<proteinExistence type="inferred from homology"/>
<gene>
    <name evidence="7" type="primary">nuoA</name>
    <name evidence="9" type="ORF">FB4_0925</name>
</gene>
<evidence type="ECO:0000256" key="3">
    <source>
        <dbReference type="ARBA" id="ARBA00022448"/>
    </source>
</evidence>
<dbReference type="EMBL" id="AKVJ01000066">
    <property type="protein sequence ID" value="EIW16414.1"/>
    <property type="molecule type" value="Genomic_DNA"/>
</dbReference>
<evidence type="ECO:0000256" key="7">
    <source>
        <dbReference type="HAMAP-Rule" id="MF_01394"/>
    </source>
</evidence>
<organism evidence="9 10">
    <name type="scientific">Pelosinus fermentans B4</name>
    <dbReference type="NCBI Taxonomy" id="1149862"/>
    <lineage>
        <taxon>Bacteria</taxon>
        <taxon>Bacillati</taxon>
        <taxon>Bacillota</taxon>
        <taxon>Negativicutes</taxon>
        <taxon>Selenomonadales</taxon>
        <taxon>Sporomusaceae</taxon>
        <taxon>Pelosinus</taxon>
    </lineage>
</organism>
<accession>I9L7S5</accession>
<keyword evidence="7" id="KW-1278">Translocase</keyword>
<dbReference type="PATRIC" id="fig|1149862.3.peg.3933"/>
<dbReference type="OrthoDB" id="9791970at2"/>
<evidence type="ECO:0000256" key="6">
    <source>
        <dbReference type="ARBA" id="ARBA00023136"/>
    </source>
</evidence>
<feature type="transmembrane region" description="Helical" evidence="7">
    <location>
        <begin position="6"/>
        <end position="29"/>
    </location>
</feature>
<comment type="subcellular location">
    <subcellularLocation>
        <location evidence="7 8">Cell membrane</location>
        <topology evidence="7 8">Multi-pass membrane protein</topology>
    </subcellularLocation>
    <subcellularLocation>
        <location evidence="1">Membrane</location>
        <topology evidence="1">Multi-pass membrane protein</topology>
    </subcellularLocation>
</comment>
<name>I9L7S5_9FIRM</name>
<feature type="transmembrane region" description="Helical" evidence="7">
    <location>
        <begin position="87"/>
        <end position="110"/>
    </location>
</feature>
<evidence type="ECO:0000313" key="10">
    <source>
        <dbReference type="Proteomes" id="UP000004324"/>
    </source>
</evidence>
<dbReference type="GO" id="GO:0048038">
    <property type="term" value="F:quinone binding"/>
    <property type="evidence" value="ECO:0007669"/>
    <property type="project" value="UniProtKB-KW"/>
</dbReference>
<dbReference type="InterPro" id="IPR023043">
    <property type="entry name" value="NAD(P)H_OxRDtase_bac/plastid"/>
</dbReference>
<dbReference type="HAMAP" id="MF_01394">
    <property type="entry name" value="NDH1_NuoA"/>
    <property type="match status" value="1"/>
</dbReference>
<keyword evidence="7" id="KW-1003">Cell membrane</keyword>
<dbReference type="Gene3D" id="1.20.58.1610">
    <property type="entry name" value="NADH:ubiquinone/plastoquinone oxidoreductase, chain 3"/>
    <property type="match status" value="1"/>
</dbReference>